<keyword evidence="8" id="KW-1185">Reference proteome</keyword>
<evidence type="ECO:0000256" key="2">
    <source>
        <dbReference type="ARBA" id="ARBA00022490"/>
    </source>
</evidence>
<evidence type="ECO:0000256" key="5">
    <source>
        <dbReference type="ARBA" id="ARBA00035661"/>
    </source>
</evidence>
<sequence length="133" mass="15582">MPIPENYQAKHFFQTPEPCFRPGYSGYLPKYGPRRLYQFGDTYGHMTHELMKQHPIAGLRLGNILDFNKDLETILEEDALVWKHEVNSANNRFRAKMVPGYTGYVPRKRFLFGKVYNEECNEAIALIEKLKLL</sequence>
<feature type="domain" description="Ciliary microtubule inner protein 2A-C-like" evidence="6">
    <location>
        <begin position="17"/>
        <end position="53"/>
    </location>
</feature>
<evidence type="ECO:0000313" key="8">
    <source>
        <dbReference type="Proteomes" id="UP001054837"/>
    </source>
</evidence>
<dbReference type="PANTHER" id="PTHR22146">
    <property type="entry name" value="CAT EYE SYNDROME CRITICAL REGION PROTEIN 6"/>
    <property type="match status" value="1"/>
</dbReference>
<comment type="subcellular location">
    <subcellularLocation>
        <location evidence="1">Cytoplasm</location>
        <location evidence="1">Cytoskeleton</location>
        <location evidence="1">Cilium axoneme</location>
    </subcellularLocation>
</comment>
<comment type="similarity">
    <text evidence="5">Belongs to the CIMIP2 family.</text>
</comment>
<dbReference type="PANTHER" id="PTHR22146:SF8">
    <property type="entry name" value="PROTEIN FAM166B"/>
    <property type="match status" value="1"/>
</dbReference>
<organism evidence="7 8">
    <name type="scientific">Caerostris darwini</name>
    <dbReference type="NCBI Taxonomy" id="1538125"/>
    <lineage>
        <taxon>Eukaryota</taxon>
        <taxon>Metazoa</taxon>
        <taxon>Ecdysozoa</taxon>
        <taxon>Arthropoda</taxon>
        <taxon>Chelicerata</taxon>
        <taxon>Arachnida</taxon>
        <taxon>Araneae</taxon>
        <taxon>Araneomorphae</taxon>
        <taxon>Entelegynae</taxon>
        <taxon>Araneoidea</taxon>
        <taxon>Araneidae</taxon>
        <taxon>Caerostris</taxon>
    </lineage>
</organism>
<gene>
    <name evidence="7" type="primary">AVEN_257451_1</name>
    <name evidence="7" type="ORF">CDAR_22851</name>
</gene>
<comment type="caution">
    <text evidence="7">The sequence shown here is derived from an EMBL/GenBank/DDBJ whole genome shotgun (WGS) entry which is preliminary data.</text>
</comment>
<reference evidence="7 8" key="1">
    <citation type="submission" date="2021-06" db="EMBL/GenBank/DDBJ databases">
        <title>Caerostris darwini draft genome.</title>
        <authorList>
            <person name="Kono N."/>
            <person name="Arakawa K."/>
        </authorList>
    </citation>
    <scope>NUCLEOTIDE SEQUENCE [LARGE SCALE GENOMIC DNA]</scope>
</reference>
<evidence type="ECO:0000259" key="6">
    <source>
        <dbReference type="Pfam" id="PF10629"/>
    </source>
</evidence>
<dbReference type="EMBL" id="BPLQ01000099">
    <property type="protein sequence ID" value="GIX67540.1"/>
    <property type="molecule type" value="Genomic_DNA"/>
</dbReference>
<evidence type="ECO:0000256" key="3">
    <source>
        <dbReference type="ARBA" id="ARBA00023212"/>
    </source>
</evidence>
<evidence type="ECO:0000256" key="4">
    <source>
        <dbReference type="ARBA" id="ARBA00023273"/>
    </source>
</evidence>
<protein>
    <recommendedName>
        <fullName evidence="6">Ciliary microtubule inner protein 2A-C-like domain-containing protein</fullName>
    </recommendedName>
</protein>
<dbReference type="GO" id="GO:0015630">
    <property type="term" value="C:microtubule cytoskeleton"/>
    <property type="evidence" value="ECO:0007669"/>
    <property type="project" value="UniProtKB-ARBA"/>
</dbReference>
<keyword evidence="3" id="KW-0206">Cytoskeleton</keyword>
<evidence type="ECO:0000313" key="7">
    <source>
        <dbReference type="EMBL" id="GIX67540.1"/>
    </source>
</evidence>
<dbReference type="Proteomes" id="UP001054837">
    <property type="component" value="Unassembled WGS sequence"/>
</dbReference>
<proteinExistence type="inferred from homology"/>
<dbReference type="GO" id="GO:0005930">
    <property type="term" value="C:axoneme"/>
    <property type="evidence" value="ECO:0007669"/>
    <property type="project" value="UniProtKB-SubCell"/>
</dbReference>
<accession>A0AAV4M5M5</accession>
<dbReference type="AlphaFoldDB" id="A0AAV4M5M5"/>
<evidence type="ECO:0000256" key="1">
    <source>
        <dbReference type="ARBA" id="ARBA00004430"/>
    </source>
</evidence>
<dbReference type="InterPro" id="IPR018902">
    <property type="entry name" value="CMI2A-C-like_dom"/>
</dbReference>
<name>A0AAV4M5M5_9ARAC</name>
<keyword evidence="4" id="KW-0966">Cell projection</keyword>
<keyword evidence="2" id="KW-0963">Cytoplasm</keyword>
<dbReference type="Pfam" id="PF10629">
    <property type="entry name" value="CMI2B-like"/>
    <property type="match status" value="1"/>
</dbReference>